<evidence type="ECO:0008006" key="4">
    <source>
        <dbReference type="Google" id="ProtNLM"/>
    </source>
</evidence>
<dbReference type="OrthoDB" id="8479148at2"/>
<dbReference type="AlphaFoldDB" id="A0A2K9NCT9"/>
<reference evidence="2 3" key="1">
    <citation type="submission" date="2017-12" db="EMBL/GenBank/DDBJ databases">
        <title>Genomes of bacteria within cyanobacterial aggregates.</title>
        <authorList>
            <person name="Cai H."/>
        </authorList>
    </citation>
    <scope>NUCLEOTIDE SEQUENCE [LARGE SCALE GENOMIC DNA]</scope>
    <source>
        <strain evidence="2 3">TH16</strain>
    </source>
</reference>
<dbReference type="Proteomes" id="UP000234752">
    <property type="component" value="Chromosome eg_1"/>
</dbReference>
<evidence type="ECO:0000313" key="3">
    <source>
        <dbReference type="Proteomes" id="UP000234752"/>
    </source>
</evidence>
<name>A0A2K9NCT9_9PROT</name>
<feature type="region of interest" description="Disordered" evidence="1">
    <location>
        <begin position="1"/>
        <end position="31"/>
    </location>
</feature>
<sequence>MPATFHHGGSSPMISGTANRSDDPMPPPAESAPALLQPLLPWWRALPRAEGTLPLWTGELVFDLKPWLGHLLMARFPRDGSGAHYTLYGSGLVEFTGRDLTGRGLRDASKSPGFKLTADSYVTARQTGRAHWSRVRVDLPGGDNVRYDRLLLPFACADGDARVLGAIRFDRHLPRHWDADDMRLSIEQEALLG</sequence>
<gene>
    <name evidence="2" type="ORF">C0V82_11555</name>
</gene>
<keyword evidence="3" id="KW-1185">Reference proteome</keyword>
<evidence type="ECO:0000256" key="1">
    <source>
        <dbReference type="SAM" id="MobiDB-lite"/>
    </source>
</evidence>
<evidence type="ECO:0000313" key="2">
    <source>
        <dbReference type="EMBL" id="AUN30802.1"/>
    </source>
</evidence>
<protein>
    <recommendedName>
        <fullName evidence="4">PAS domain-containing protein</fullName>
    </recommendedName>
</protein>
<dbReference type="RefSeq" id="WP_102112473.1">
    <property type="nucleotide sequence ID" value="NZ_BMGN01000008.1"/>
</dbReference>
<organism evidence="2 3">
    <name type="scientific">Niveispirillum cyanobacteriorum</name>
    <dbReference type="NCBI Taxonomy" id="1612173"/>
    <lineage>
        <taxon>Bacteria</taxon>
        <taxon>Pseudomonadati</taxon>
        <taxon>Pseudomonadota</taxon>
        <taxon>Alphaproteobacteria</taxon>
        <taxon>Rhodospirillales</taxon>
        <taxon>Azospirillaceae</taxon>
        <taxon>Niveispirillum</taxon>
    </lineage>
</organism>
<dbReference type="KEGG" id="ncb:C0V82_11555"/>
<accession>A0A2K9NCT9</accession>
<proteinExistence type="predicted"/>
<dbReference type="EMBL" id="CP025611">
    <property type="protein sequence ID" value="AUN30802.1"/>
    <property type="molecule type" value="Genomic_DNA"/>
</dbReference>